<evidence type="ECO:0000256" key="1">
    <source>
        <dbReference type="SAM" id="Coils"/>
    </source>
</evidence>
<dbReference type="InterPro" id="IPR030392">
    <property type="entry name" value="S74_ICA"/>
</dbReference>
<gene>
    <name evidence="3" type="ORF">GCM10007423_08910</name>
</gene>
<dbReference type="Pfam" id="PF13884">
    <property type="entry name" value="Peptidase_S74"/>
    <property type="match status" value="1"/>
</dbReference>
<dbReference type="InterPro" id="IPR036388">
    <property type="entry name" value="WH-like_DNA-bd_sf"/>
</dbReference>
<dbReference type="EMBL" id="BMIA01000001">
    <property type="protein sequence ID" value="GGH25011.1"/>
    <property type="molecule type" value="Genomic_DNA"/>
</dbReference>
<dbReference type="Gene3D" id="1.10.10.10">
    <property type="entry name" value="Winged helix-like DNA-binding domain superfamily/Winged helix DNA-binding domain"/>
    <property type="match status" value="1"/>
</dbReference>
<dbReference type="PANTHER" id="PTHR13029:SF18">
    <property type="entry name" value="MYELIN REGULATORY FACTOR HOMOLOG 1"/>
    <property type="match status" value="1"/>
</dbReference>
<dbReference type="PANTHER" id="PTHR13029">
    <property type="match status" value="1"/>
</dbReference>
<protein>
    <recommendedName>
        <fullName evidence="2">Peptidase S74 domain-containing protein</fullName>
    </recommendedName>
</protein>
<evidence type="ECO:0000313" key="4">
    <source>
        <dbReference type="Proteomes" id="UP000600214"/>
    </source>
</evidence>
<evidence type="ECO:0000313" key="3">
    <source>
        <dbReference type="EMBL" id="GGH25011.1"/>
    </source>
</evidence>
<evidence type="ECO:0000259" key="2">
    <source>
        <dbReference type="PROSITE" id="PS51688"/>
    </source>
</evidence>
<organism evidence="3 4">
    <name type="scientific">Dyadobacter endophyticus</name>
    <dbReference type="NCBI Taxonomy" id="1749036"/>
    <lineage>
        <taxon>Bacteria</taxon>
        <taxon>Pseudomonadati</taxon>
        <taxon>Bacteroidota</taxon>
        <taxon>Cytophagia</taxon>
        <taxon>Cytophagales</taxon>
        <taxon>Spirosomataceae</taxon>
        <taxon>Dyadobacter</taxon>
    </lineage>
</organism>
<feature type="domain" description="Peptidase S74" evidence="2">
    <location>
        <begin position="597"/>
        <end position="693"/>
    </location>
</feature>
<dbReference type="Proteomes" id="UP000600214">
    <property type="component" value="Unassembled WGS sequence"/>
</dbReference>
<accession>A0ABQ1YGX9</accession>
<keyword evidence="4" id="KW-1185">Reference proteome</keyword>
<sequence>MLEVTGGTGNNKGLLAPRLTTAQRDAIVNPATALMIYNTTTNQLQVNTGTPAAPIWTSSSVSNAWNIAGNAGTNPATNYVGTSDAQPLVLRTNASERVRITEAGNVGINNGAPLAPLSFANALGTKVSFFDGGTTVDFLGIGVSPTQLNYHTATNSSHVFWAGGKNGDGTELVRIQGGGNVGIGTNAPSTKLHVNGTARITGSTGTPTTIVGRDGSGNIGSITLGAGLSIVGGALSASGGSSGWSLTGNAGINPATNYIGTTDAQPLLLRTNAAERFRITPTGNIGIGNAAPLVPLAFASVVGAKLSFFDSGANDQVGFGVSSNQFNYHTVPGADHVFFAGGRNGDGTELFRMKGNGNVGIGTNTPSAKLDVNGTARIAGSAGTATAITGRDGTGNISNITLGANLSLAGGVLSASGGGATGWGLTGNAATNPAINYLGTSDAQPLVMRTNAAERMRVTETGNVGIGTATPTAKLDIQSGNVNFSAEYGLNWDGGNSARIYMYPGLGLPGNNLFMESGENMIFISDLNGTAPGTNNRGFIWATNASWLNGGTPTERMRLTNSGRLGLGTTNPSYTLDVAGDINASASVRANGVVLTSDARLKRNILGTKHGLSTIMALNPVEYEKKQTIKDSIYDHHEIGFVAQEIAKVLPSLVKEGNDADKTLAVSYTELIPVLTKAIQEQQAQIESLKAANKELKDGQAVTAQLVERVKQMEQMLGVKGAEGISRAVSK</sequence>
<dbReference type="InterPro" id="IPR051577">
    <property type="entry name" value="MRF-like"/>
</dbReference>
<name>A0ABQ1YGX9_9BACT</name>
<comment type="caution">
    <text evidence="3">The sequence shown here is derived from an EMBL/GenBank/DDBJ whole genome shotgun (WGS) entry which is preliminary data.</text>
</comment>
<keyword evidence="1" id="KW-0175">Coiled coil</keyword>
<proteinExistence type="predicted"/>
<reference evidence="4" key="1">
    <citation type="journal article" date="2019" name="Int. J. Syst. Evol. Microbiol.">
        <title>The Global Catalogue of Microorganisms (GCM) 10K type strain sequencing project: providing services to taxonomists for standard genome sequencing and annotation.</title>
        <authorList>
            <consortium name="The Broad Institute Genomics Platform"/>
            <consortium name="The Broad Institute Genome Sequencing Center for Infectious Disease"/>
            <person name="Wu L."/>
            <person name="Ma J."/>
        </authorList>
    </citation>
    <scope>NUCLEOTIDE SEQUENCE [LARGE SCALE GENOMIC DNA]</scope>
    <source>
        <strain evidence="4">CGMCC 1.15288</strain>
    </source>
</reference>
<feature type="coiled-coil region" evidence="1">
    <location>
        <begin position="672"/>
        <end position="699"/>
    </location>
</feature>
<dbReference type="PROSITE" id="PS51688">
    <property type="entry name" value="ICA"/>
    <property type="match status" value="1"/>
</dbReference>